<dbReference type="OrthoDB" id="155424at2"/>
<dbReference type="HOGENOM" id="CLU_069543_0_0_11"/>
<dbReference type="InterPro" id="IPR036388">
    <property type="entry name" value="WH-like_DNA-bd_sf"/>
</dbReference>
<dbReference type="PANTHER" id="PTHR30055:SF151">
    <property type="entry name" value="TRANSCRIPTIONAL REGULATORY PROTEIN"/>
    <property type="match status" value="1"/>
</dbReference>
<evidence type="ECO:0000259" key="5">
    <source>
        <dbReference type="PROSITE" id="PS50949"/>
    </source>
</evidence>
<keyword evidence="8" id="KW-1185">Reference proteome</keyword>
<feature type="domain" description="HTH tetR-type" evidence="6">
    <location>
        <begin position="80"/>
        <end position="140"/>
    </location>
</feature>
<dbReference type="Gene3D" id="1.10.10.60">
    <property type="entry name" value="Homeodomain-like"/>
    <property type="match status" value="1"/>
</dbReference>
<dbReference type="SUPFAM" id="SSF48498">
    <property type="entry name" value="Tetracyclin repressor-like, C-terminal domain"/>
    <property type="match status" value="1"/>
</dbReference>
<sequence>MPVSASERIVAELRARIDSGELAPGDLLPSARRISRDWHVAIATATRVHAGLREAGLAETLPGVGVVVRRPKPRATSRAPLRTQVVVATAIAIADTEGMDGVSMRRLAVELDLAPMSLYRYVSDKDDLRTKMLDAALAQWQPPERGDAGWRECLEAAGRGLWQLFRRHPWLAATLSLARPPIVPGGIGWTEWVLSALNGYELDLSTRFDIHLALFGLIHGMASNLETETAATAATGLNADEWMDEQLPALRAIVTEAGYPHLHRLVHTTYDFSLDRVVERSLRYFLDGLEVELKGAMARRSG</sequence>
<evidence type="ECO:0000256" key="1">
    <source>
        <dbReference type="ARBA" id="ARBA00023015"/>
    </source>
</evidence>
<reference evidence="7 8" key="1">
    <citation type="submission" date="2011-05" db="EMBL/GenBank/DDBJ databases">
        <title>Whole genome sequence of Microlunatus phosphovorus NM-1.</title>
        <authorList>
            <person name="Hosoyama A."/>
            <person name="Sasaki K."/>
            <person name="Harada T."/>
            <person name="Igarashi R."/>
            <person name="Kawakoshi A."/>
            <person name="Sasagawa M."/>
            <person name="Fukada J."/>
            <person name="Nakamura S."/>
            <person name="Katano Y."/>
            <person name="Hanada S."/>
            <person name="Kamagata Y."/>
            <person name="Nakamura N."/>
            <person name="Yamazaki S."/>
            <person name="Fujita N."/>
        </authorList>
    </citation>
    <scope>NUCLEOTIDE SEQUENCE [LARGE SCALE GENOMIC DNA]</scope>
    <source>
        <strain evidence="8">ATCC 700054 / DSM 10555 / JCM 9379 / NBRC 101784 / NCIMB 13414 / VKM Ac-1990 / NM-1</strain>
    </source>
</reference>
<organism evidence="7 8">
    <name type="scientific">Microlunatus phosphovorus (strain ATCC 700054 / DSM 10555 / JCM 9379 / NBRC 101784 / NCIMB 13414 / VKM Ac-1990 / NM-1)</name>
    <dbReference type="NCBI Taxonomy" id="1032480"/>
    <lineage>
        <taxon>Bacteria</taxon>
        <taxon>Bacillati</taxon>
        <taxon>Actinomycetota</taxon>
        <taxon>Actinomycetes</taxon>
        <taxon>Propionibacteriales</taxon>
        <taxon>Propionibacteriaceae</taxon>
        <taxon>Microlunatus</taxon>
    </lineage>
</organism>
<dbReference type="InterPro" id="IPR009057">
    <property type="entry name" value="Homeodomain-like_sf"/>
</dbReference>
<evidence type="ECO:0000313" key="8">
    <source>
        <dbReference type="Proteomes" id="UP000007947"/>
    </source>
</evidence>
<accession>F5XGP5</accession>
<dbReference type="InterPro" id="IPR036390">
    <property type="entry name" value="WH_DNA-bd_sf"/>
</dbReference>
<dbReference type="InterPro" id="IPR050109">
    <property type="entry name" value="HTH-type_TetR-like_transc_reg"/>
</dbReference>
<dbReference type="InterPro" id="IPR036271">
    <property type="entry name" value="Tet_transcr_reg_TetR-rel_C_sf"/>
</dbReference>
<dbReference type="RefSeq" id="WP_013863396.1">
    <property type="nucleotide sequence ID" value="NC_015635.1"/>
</dbReference>
<dbReference type="GO" id="GO:0000976">
    <property type="term" value="F:transcription cis-regulatory region binding"/>
    <property type="evidence" value="ECO:0007669"/>
    <property type="project" value="TreeGrafter"/>
</dbReference>
<dbReference type="SUPFAM" id="SSF46785">
    <property type="entry name" value="Winged helix' DNA-binding domain"/>
    <property type="match status" value="1"/>
</dbReference>
<evidence type="ECO:0000256" key="4">
    <source>
        <dbReference type="PROSITE-ProRule" id="PRU00335"/>
    </source>
</evidence>
<dbReference type="PROSITE" id="PS50977">
    <property type="entry name" value="HTH_TETR_2"/>
    <property type="match status" value="1"/>
</dbReference>
<feature type="DNA-binding region" description="H-T-H motif" evidence="4">
    <location>
        <begin position="103"/>
        <end position="122"/>
    </location>
</feature>
<dbReference type="PROSITE" id="PS50949">
    <property type="entry name" value="HTH_GNTR"/>
    <property type="match status" value="1"/>
</dbReference>
<evidence type="ECO:0000256" key="3">
    <source>
        <dbReference type="ARBA" id="ARBA00023163"/>
    </source>
</evidence>
<protein>
    <submittedName>
        <fullName evidence="7">TetR family transcriptional regulator</fullName>
    </submittedName>
</protein>
<dbReference type="AlphaFoldDB" id="F5XGP5"/>
<dbReference type="eggNOG" id="COG1309">
    <property type="taxonomic scope" value="Bacteria"/>
</dbReference>
<evidence type="ECO:0000313" key="7">
    <source>
        <dbReference type="EMBL" id="BAK35527.1"/>
    </source>
</evidence>
<dbReference type="InterPro" id="IPR004111">
    <property type="entry name" value="Repressor_TetR_C"/>
</dbReference>
<keyword evidence="1" id="KW-0805">Transcription regulation</keyword>
<dbReference type="SUPFAM" id="SSF46689">
    <property type="entry name" value="Homeodomain-like"/>
    <property type="match status" value="1"/>
</dbReference>
<dbReference type="GO" id="GO:0045892">
    <property type="term" value="P:negative regulation of DNA-templated transcription"/>
    <property type="evidence" value="ECO:0007669"/>
    <property type="project" value="InterPro"/>
</dbReference>
<feature type="domain" description="HTH gntR-type" evidence="5">
    <location>
        <begin position="3"/>
        <end position="71"/>
    </location>
</feature>
<dbReference type="SMART" id="SM00345">
    <property type="entry name" value="HTH_GNTR"/>
    <property type="match status" value="1"/>
</dbReference>
<dbReference type="EMBL" id="AP012204">
    <property type="protein sequence ID" value="BAK35527.1"/>
    <property type="molecule type" value="Genomic_DNA"/>
</dbReference>
<dbReference type="Gene3D" id="1.10.357.10">
    <property type="entry name" value="Tetracycline Repressor, domain 2"/>
    <property type="match status" value="1"/>
</dbReference>
<keyword evidence="3" id="KW-0804">Transcription</keyword>
<dbReference type="eggNOG" id="COG1725">
    <property type="taxonomic scope" value="Bacteria"/>
</dbReference>
<evidence type="ECO:0000256" key="2">
    <source>
        <dbReference type="ARBA" id="ARBA00023125"/>
    </source>
</evidence>
<name>F5XGP5_MICPN</name>
<dbReference type="Pfam" id="PF00392">
    <property type="entry name" value="GntR"/>
    <property type="match status" value="1"/>
</dbReference>
<dbReference type="Pfam" id="PF02909">
    <property type="entry name" value="TetR_C_1"/>
    <property type="match status" value="1"/>
</dbReference>
<keyword evidence="2 4" id="KW-0238">DNA-binding</keyword>
<dbReference type="KEGG" id="mph:MLP_25130"/>
<dbReference type="STRING" id="1032480.MLP_25130"/>
<dbReference type="Gene3D" id="1.10.10.10">
    <property type="entry name" value="Winged helix-like DNA-binding domain superfamily/Winged helix DNA-binding domain"/>
    <property type="match status" value="1"/>
</dbReference>
<gene>
    <name evidence="7" type="ordered locus">MLP_25130</name>
</gene>
<dbReference type="PANTHER" id="PTHR30055">
    <property type="entry name" value="HTH-TYPE TRANSCRIPTIONAL REGULATOR RUTR"/>
    <property type="match status" value="1"/>
</dbReference>
<dbReference type="GO" id="GO:0003700">
    <property type="term" value="F:DNA-binding transcription factor activity"/>
    <property type="evidence" value="ECO:0007669"/>
    <property type="project" value="InterPro"/>
</dbReference>
<dbReference type="InterPro" id="IPR001647">
    <property type="entry name" value="HTH_TetR"/>
</dbReference>
<evidence type="ECO:0000259" key="6">
    <source>
        <dbReference type="PROSITE" id="PS50977"/>
    </source>
</evidence>
<dbReference type="InterPro" id="IPR000524">
    <property type="entry name" value="Tscrpt_reg_HTH_GntR"/>
</dbReference>
<proteinExistence type="predicted"/>
<dbReference type="Proteomes" id="UP000007947">
    <property type="component" value="Chromosome"/>
</dbReference>